<sequence>MICPNLEIEKFADKGEKTSWTYLFISQEIAHQLKPNYRKSFRVCGRIDDFSFGGMALVPMGEGNYILPLKKSILKAIKKQKGERVLLQIEEDVNYQLVIPDELRICLSDSAKAESEFFNRRESEQRYFVNWINTAKTDATKAKRIAQLIQAMELKFDFGQMIRYNRQKK</sequence>
<dbReference type="AlphaFoldDB" id="A0A419S5L3"/>
<evidence type="ECO:0000313" key="1">
    <source>
        <dbReference type="EMBL" id="RKD16140.1"/>
    </source>
</evidence>
<dbReference type="SUPFAM" id="SSF141694">
    <property type="entry name" value="AF2212/PG0164-like"/>
    <property type="match status" value="1"/>
</dbReference>
<reference evidence="1 2" key="1">
    <citation type="submission" date="2016-07" db="EMBL/GenBank/DDBJ databases">
        <title>Genome of Pelobium manganitolerans.</title>
        <authorList>
            <person name="Wu S."/>
            <person name="Wang G."/>
        </authorList>
    </citation>
    <scope>NUCLEOTIDE SEQUENCE [LARGE SCALE GENOMIC DNA]</scope>
    <source>
        <strain evidence="1 2">YS-25</strain>
    </source>
</reference>
<evidence type="ECO:0000313" key="2">
    <source>
        <dbReference type="Proteomes" id="UP000283433"/>
    </source>
</evidence>
<evidence type="ECO:0008006" key="3">
    <source>
        <dbReference type="Google" id="ProtNLM"/>
    </source>
</evidence>
<gene>
    <name evidence="1" type="ORF">BCY91_04460</name>
</gene>
<dbReference type="EMBL" id="MBTA01000023">
    <property type="protein sequence ID" value="RKD16140.1"/>
    <property type="molecule type" value="Genomic_DNA"/>
</dbReference>
<name>A0A419S5L3_9SPHI</name>
<dbReference type="Proteomes" id="UP000283433">
    <property type="component" value="Unassembled WGS sequence"/>
</dbReference>
<organism evidence="1 2">
    <name type="scientific">Pelobium manganitolerans</name>
    <dbReference type="NCBI Taxonomy" id="1842495"/>
    <lineage>
        <taxon>Bacteria</taxon>
        <taxon>Pseudomonadati</taxon>
        <taxon>Bacteroidota</taxon>
        <taxon>Sphingobacteriia</taxon>
        <taxon>Sphingobacteriales</taxon>
        <taxon>Sphingobacteriaceae</taxon>
        <taxon>Pelobium</taxon>
    </lineage>
</organism>
<proteinExistence type="predicted"/>
<dbReference type="InterPro" id="IPR037079">
    <property type="entry name" value="AF2212/PG0164-like_sf"/>
</dbReference>
<dbReference type="OrthoDB" id="680797at2"/>
<protein>
    <recommendedName>
        <fullName evidence="3">DUF1905 domain-containing protein</fullName>
    </recommendedName>
</protein>
<dbReference type="InterPro" id="IPR015018">
    <property type="entry name" value="DUF1905"/>
</dbReference>
<dbReference type="Pfam" id="PF13376">
    <property type="entry name" value="OmdA"/>
    <property type="match status" value="1"/>
</dbReference>
<accession>A0A419S5L3</accession>
<dbReference type="Pfam" id="PF08922">
    <property type="entry name" value="DUF1905"/>
    <property type="match status" value="1"/>
</dbReference>
<dbReference type="Gene3D" id="2.40.30.100">
    <property type="entry name" value="AF2212/PG0164-like"/>
    <property type="match status" value="1"/>
</dbReference>
<dbReference type="RefSeq" id="WP_120181638.1">
    <property type="nucleotide sequence ID" value="NZ_MBTA01000023.1"/>
</dbReference>
<keyword evidence="2" id="KW-1185">Reference proteome</keyword>
<comment type="caution">
    <text evidence="1">The sequence shown here is derived from an EMBL/GenBank/DDBJ whole genome shotgun (WGS) entry which is preliminary data.</text>
</comment>